<gene>
    <name evidence="1" type="ORF">SAMN04487955_11160</name>
</gene>
<proteinExistence type="predicted"/>
<dbReference type="Proteomes" id="UP000198693">
    <property type="component" value="Unassembled WGS sequence"/>
</dbReference>
<protein>
    <submittedName>
        <fullName evidence="1">Uncharacterized protein</fullName>
    </submittedName>
</protein>
<name>A0A1I7JLZ3_9GAMM</name>
<reference evidence="2" key="1">
    <citation type="submission" date="2016-10" db="EMBL/GenBank/DDBJ databases">
        <authorList>
            <person name="Varghese N."/>
            <person name="Submissions S."/>
        </authorList>
    </citation>
    <scope>NUCLEOTIDE SEQUENCE [LARGE SCALE GENOMIC DNA]</scope>
    <source>
        <strain evidence="2">CGMCC 1.6981</strain>
    </source>
</reference>
<sequence>MWLKLERRGIEIRLCSLIVRLVLGDVFIRVPIIGQVAWNSEGLYMDRWADAKHDPVL</sequence>
<keyword evidence="2" id="KW-1185">Reference proteome</keyword>
<evidence type="ECO:0000313" key="1">
    <source>
        <dbReference type="EMBL" id="SFU86199.1"/>
    </source>
</evidence>
<dbReference type="AlphaFoldDB" id="A0A1I7JLZ3"/>
<accession>A0A1I7JLZ3</accession>
<organism evidence="1 2">
    <name type="scientific">Halomonas korlensis</name>
    <dbReference type="NCBI Taxonomy" id="463301"/>
    <lineage>
        <taxon>Bacteria</taxon>
        <taxon>Pseudomonadati</taxon>
        <taxon>Pseudomonadota</taxon>
        <taxon>Gammaproteobacteria</taxon>
        <taxon>Oceanospirillales</taxon>
        <taxon>Halomonadaceae</taxon>
        <taxon>Halomonas</taxon>
    </lineage>
</organism>
<evidence type="ECO:0000313" key="2">
    <source>
        <dbReference type="Proteomes" id="UP000198693"/>
    </source>
</evidence>
<dbReference type="EMBL" id="FPBP01000011">
    <property type="protein sequence ID" value="SFU86199.1"/>
    <property type="molecule type" value="Genomic_DNA"/>
</dbReference>